<dbReference type="EMBL" id="GBXM01017163">
    <property type="protein sequence ID" value="JAH91414.1"/>
    <property type="molecule type" value="Transcribed_RNA"/>
</dbReference>
<protein>
    <submittedName>
        <fullName evidence="1">Uncharacterized protein</fullName>
    </submittedName>
</protein>
<sequence length="20" mass="2220">MTNIFLVTTVLALTVKKNVN</sequence>
<accession>A0A0E9WLZ2</accession>
<evidence type="ECO:0000313" key="1">
    <source>
        <dbReference type="EMBL" id="JAH91414.1"/>
    </source>
</evidence>
<name>A0A0E9WLZ2_ANGAN</name>
<reference evidence="1" key="1">
    <citation type="submission" date="2014-11" db="EMBL/GenBank/DDBJ databases">
        <authorList>
            <person name="Amaro Gonzalez C."/>
        </authorList>
    </citation>
    <scope>NUCLEOTIDE SEQUENCE</scope>
</reference>
<organism evidence="1">
    <name type="scientific">Anguilla anguilla</name>
    <name type="common">European freshwater eel</name>
    <name type="synonym">Muraena anguilla</name>
    <dbReference type="NCBI Taxonomy" id="7936"/>
    <lineage>
        <taxon>Eukaryota</taxon>
        <taxon>Metazoa</taxon>
        <taxon>Chordata</taxon>
        <taxon>Craniata</taxon>
        <taxon>Vertebrata</taxon>
        <taxon>Euteleostomi</taxon>
        <taxon>Actinopterygii</taxon>
        <taxon>Neopterygii</taxon>
        <taxon>Teleostei</taxon>
        <taxon>Anguilliformes</taxon>
        <taxon>Anguillidae</taxon>
        <taxon>Anguilla</taxon>
    </lineage>
</organism>
<dbReference type="AlphaFoldDB" id="A0A0E9WLZ2"/>
<reference evidence="1" key="2">
    <citation type="journal article" date="2015" name="Fish Shellfish Immunol.">
        <title>Early steps in the European eel (Anguilla anguilla)-Vibrio vulnificus interaction in the gills: Role of the RtxA13 toxin.</title>
        <authorList>
            <person name="Callol A."/>
            <person name="Pajuelo D."/>
            <person name="Ebbesson L."/>
            <person name="Teles M."/>
            <person name="MacKenzie S."/>
            <person name="Amaro C."/>
        </authorList>
    </citation>
    <scope>NUCLEOTIDE SEQUENCE</scope>
</reference>
<proteinExistence type="predicted"/>